<proteinExistence type="predicted"/>
<dbReference type="InParanoid" id="A0A024G7Q9"/>
<dbReference type="STRING" id="65357.A0A024G7Q9"/>
<feature type="region of interest" description="Disordered" evidence="1">
    <location>
        <begin position="443"/>
        <end position="499"/>
    </location>
</feature>
<comment type="caution">
    <text evidence="2">The sequence shown here is derived from an EMBL/GenBank/DDBJ whole genome shotgun (WGS) entry which is preliminary data.</text>
</comment>
<evidence type="ECO:0008006" key="4">
    <source>
        <dbReference type="Google" id="ProtNLM"/>
    </source>
</evidence>
<dbReference type="AlphaFoldDB" id="A0A024G7Q9"/>
<dbReference type="InterPro" id="IPR013083">
    <property type="entry name" value="Znf_RING/FYVE/PHD"/>
</dbReference>
<evidence type="ECO:0000313" key="2">
    <source>
        <dbReference type="EMBL" id="CCI42714.1"/>
    </source>
</evidence>
<name>A0A024G7Q9_9STRA</name>
<organism evidence="2 3">
    <name type="scientific">Albugo candida</name>
    <dbReference type="NCBI Taxonomy" id="65357"/>
    <lineage>
        <taxon>Eukaryota</taxon>
        <taxon>Sar</taxon>
        <taxon>Stramenopiles</taxon>
        <taxon>Oomycota</taxon>
        <taxon>Peronosporomycetes</taxon>
        <taxon>Albuginales</taxon>
        <taxon>Albuginaceae</taxon>
        <taxon>Albugo</taxon>
    </lineage>
</organism>
<gene>
    <name evidence="2" type="ORF">BN9_034980</name>
</gene>
<accession>A0A024G7Q9</accession>
<dbReference type="EMBL" id="CAIX01000038">
    <property type="protein sequence ID" value="CCI42714.1"/>
    <property type="molecule type" value="Genomic_DNA"/>
</dbReference>
<evidence type="ECO:0000313" key="3">
    <source>
        <dbReference type="Proteomes" id="UP000053237"/>
    </source>
</evidence>
<reference evidence="2 3" key="1">
    <citation type="submission" date="2012-05" db="EMBL/GenBank/DDBJ databases">
        <title>Recombination and specialization in a pathogen metapopulation.</title>
        <authorList>
            <person name="Gardiner A."/>
            <person name="Kemen E."/>
            <person name="Schultz-Larsen T."/>
            <person name="MacLean D."/>
            <person name="Van Oosterhout C."/>
            <person name="Jones J.D.G."/>
        </authorList>
    </citation>
    <scope>NUCLEOTIDE SEQUENCE [LARGE SCALE GENOMIC DNA]</scope>
    <source>
        <strain evidence="2 3">Ac Nc2</strain>
    </source>
</reference>
<protein>
    <recommendedName>
        <fullName evidence="4">DUF4211 domain-containing protein</fullName>
    </recommendedName>
</protein>
<dbReference type="OrthoDB" id="24526at2759"/>
<dbReference type="Gene3D" id="3.30.40.10">
    <property type="entry name" value="Zinc/RING finger domain, C3HC4 (zinc finger)"/>
    <property type="match status" value="1"/>
</dbReference>
<sequence>MSNDQSSRKNLETVIIDAGDTDDRSEDEDIAKFLNDYTVAQHSITNSLLTNVLKINEAIKLGDEEGKDDDVIEVIRVNSSNFTEYKPKSLKEMSGRRDFNKRCAKNVPEKKIKLCEEVADEKRSFDVEIEGGLGKRSEYERVRDREKRVKRKLEPICNDNGAHGSMNQTLTADRVIELHSSEDESANSSPKSTFRSENANDSIKTTMKDFKAYFEYLRKCVTKINFDQEMQRRTSLNERFHVAVKSIETEIDRYRQMFLRYTRKHHWSEKVMACIQSNTLREVKERSQKFDDGYCENCATQKRFAKYMLIFSGYRLDACRLYEFGWTHRILQASTCENYQHEEVLVDDTCYAPVVLYWTLVHVKRLWCATIDAMKDEGGQLKLSDTFMESEYSRYKELLKSVLFVSSGRDLQSLNLEKVCKYFSQSECTSPYLLHAEVDSDSDSDMEENIHGVQDSAPTFEDGGEATLRSDTDSIKKSQGPQAPLDLSNGASSMDDTDKVTQEVKGTNSCLLCYNHLIDGAVIHGNYLHSYSCYQCGMRQFDQRIGCSVCNRPIDRVVHLLPLTEASRRSITTLAEPI</sequence>
<evidence type="ECO:0000256" key="1">
    <source>
        <dbReference type="SAM" id="MobiDB-lite"/>
    </source>
</evidence>
<dbReference type="Proteomes" id="UP000053237">
    <property type="component" value="Unassembled WGS sequence"/>
</dbReference>
<keyword evidence="3" id="KW-1185">Reference proteome</keyword>